<dbReference type="EMBL" id="CP144545">
    <property type="protein sequence ID" value="WVW84916.1"/>
    <property type="molecule type" value="Genomic_DNA"/>
</dbReference>
<reference evidence="3" key="2">
    <citation type="submission" date="2024-02" db="EMBL/GenBank/DDBJ databases">
        <title>Comparative genomics of Cryptococcus and Kwoniella reveals pathogenesis evolution and contrasting modes of karyotype evolution via chromosome fusion or intercentromeric recombination.</title>
        <authorList>
            <person name="Coelho M.A."/>
            <person name="David-Palma M."/>
            <person name="Shea T."/>
            <person name="Bowers K."/>
            <person name="McGinley-Smith S."/>
            <person name="Mohammad A.W."/>
            <person name="Gnirke A."/>
            <person name="Yurkov A.M."/>
            <person name="Nowrousian M."/>
            <person name="Sun S."/>
            <person name="Cuomo C.A."/>
            <person name="Heitman J."/>
        </authorList>
    </citation>
    <scope>NUCLEOTIDE SEQUENCE</scope>
    <source>
        <strain evidence="3">CBS 10118</strain>
    </source>
</reference>
<dbReference type="CDD" id="cd18793">
    <property type="entry name" value="SF2_C_SNF"/>
    <property type="match status" value="1"/>
</dbReference>
<dbReference type="GeneID" id="90824438"/>
<gene>
    <name evidence="3" type="ORF">I302_106952</name>
</gene>
<dbReference type="SUPFAM" id="SSF52540">
    <property type="entry name" value="P-loop containing nucleoside triphosphate hydrolases"/>
    <property type="match status" value="1"/>
</dbReference>
<reference evidence="3" key="1">
    <citation type="submission" date="2013-07" db="EMBL/GenBank/DDBJ databases">
        <authorList>
            <consortium name="The Broad Institute Genome Sequencing Platform"/>
            <person name="Cuomo C."/>
            <person name="Litvintseva A."/>
            <person name="Chen Y."/>
            <person name="Heitman J."/>
            <person name="Sun S."/>
            <person name="Springer D."/>
            <person name="Dromer F."/>
            <person name="Young S.K."/>
            <person name="Zeng Q."/>
            <person name="Gargeya S."/>
            <person name="Fitzgerald M."/>
            <person name="Abouelleil A."/>
            <person name="Alvarado L."/>
            <person name="Berlin A.M."/>
            <person name="Chapman S.B."/>
            <person name="Dewar J."/>
            <person name="Goldberg J."/>
            <person name="Griggs A."/>
            <person name="Gujja S."/>
            <person name="Hansen M."/>
            <person name="Howarth C."/>
            <person name="Imamovic A."/>
            <person name="Larimer J."/>
            <person name="McCowan C."/>
            <person name="Murphy C."/>
            <person name="Pearson M."/>
            <person name="Priest M."/>
            <person name="Roberts A."/>
            <person name="Saif S."/>
            <person name="Shea T."/>
            <person name="Sykes S."/>
            <person name="Wortman J."/>
            <person name="Nusbaum C."/>
            <person name="Birren B."/>
        </authorList>
    </citation>
    <scope>NUCLEOTIDE SEQUENCE</scope>
    <source>
        <strain evidence="3">CBS 10118</strain>
    </source>
</reference>
<dbReference type="Proteomes" id="UP000092730">
    <property type="component" value="Chromosome 5"/>
</dbReference>
<keyword evidence="1" id="KW-0378">Hydrolase</keyword>
<keyword evidence="4" id="KW-1185">Reference proteome</keyword>
<dbReference type="KEGG" id="kbi:90824438"/>
<evidence type="ECO:0000256" key="1">
    <source>
        <dbReference type="ARBA" id="ARBA00022801"/>
    </source>
</evidence>
<proteinExistence type="predicted"/>
<dbReference type="Gene3D" id="3.40.50.300">
    <property type="entry name" value="P-loop containing nucleotide triphosphate hydrolases"/>
    <property type="match status" value="1"/>
</dbReference>
<accession>A0AAJ8KBN9</accession>
<dbReference type="Pfam" id="PF00271">
    <property type="entry name" value="Helicase_C"/>
    <property type="match status" value="1"/>
</dbReference>
<name>A0AAJ8KBN9_9TREE</name>
<evidence type="ECO:0000313" key="4">
    <source>
        <dbReference type="Proteomes" id="UP000092730"/>
    </source>
</evidence>
<organism evidence="3 4">
    <name type="scientific">Kwoniella bestiolae CBS 10118</name>
    <dbReference type="NCBI Taxonomy" id="1296100"/>
    <lineage>
        <taxon>Eukaryota</taxon>
        <taxon>Fungi</taxon>
        <taxon>Dikarya</taxon>
        <taxon>Basidiomycota</taxon>
        <taxon>Agaricomycotina</taxon>
        <taxon>Tremellomycetes</taxon>
        <taxon>Tremellales</taxon>
        <taxon>Cryptococcaceae</taxon>
        <taxon>Kwoniella</taxon>
    </lineage>
</organism>
<dbReference type="InterPro" id="IPR001650">
    <property type="entry name" value="Helicase_C-like"/>
</dbReference>
<dbReference type="PROSITE" id="PS51194">
    <property type="entry name" value="HELICASE_CTER"/>
    <property type="match status" value="1"/>
</dbReference>
<dbReference type="AlphaFoldDB" id="A0AAJ8KBN9"/>
<sequence>MESMGHTVKHLEASLKSKERKNLIADFNATTKRDICLLSSIRVDGEGVSMVGAQACVCLDLMWNPSWHDQAMDRLHRPGQMKEVHVYMPITLNSYQVDIRNAQQLKKHFVHMVDAAVRPGGLSPSDIPPDYMKWLVQMSAKHGED</sequence>
<evidence type="ECO:0000313" key="3">
    <source>
        <dbReference type="EMBL" id="WVW84916.1"/>
    </source>
</evidence>
<evidence type="ECO:0000259" key="2">
    <source>
        <dbReference type="PROSITE" id="PS51194"/>
    </source>
</evidence>
<feature type="domain" description="Helicase C-terminal" evidence="2">
    <location>
        <begin position="1"/>
        <end position="118"/>
    </location>
</feature>
<dbReference type="InterPro" id="IPR027417">
    <property type="entry name" value="P-loop_NTPase"/>
</dbReference>
<dbReference type="RefSeq" id="XP_065726439.1">
    <property type="nucleotide sequence ID" value="XM_065870367.1"/>
</dbReference>
<protein>
    <recommendedName>
        <fullName evidence="2">Helicase C-terminal domain-containing protein</fullName>
    </recommendedName>
</protein>
<dbReference type="PANTHER" id="PTHR10799">
    <property type="entry name" value="SNF2/RAD54 HELICASE FAMILY"/>
    <property type="match status" value="1"/>
</dbReference>
<dbReference type="GO" id="GO:0016787">
    <property type="term" value="F:hydrolase activity"/>
    <property type="evidence" value="ECO:0007669"/>
    <property type="project" value="UniProtKB-KW"/>
</dbReference>
<dbReference type="InterPro" id="IPR049730">
    <property type="entry name" value="SNF2/RAD54-like_C"/>
</dbReference>